<dbReference type="InterPro" id="IPR003593">
    <property type="entry name" value="AAA+_ATPase"/>
</dbReference>
<dbReference type="Proteomes" id="UP000198914">
    <property type="component" value="Unassembled WGS sequence"/>
</dbReference>
<protein>
    <submittedName>
        <fullName evidence="2">MoxR-like ATPase</fullName>
    </submittedName>
</protein>
<dbReference type="GO" id="GO:0016887">
    <property type="term" value="F:ATP hydrolysis activity"/>
    <property type="evidence" value="ECO:0007669"/>
    <property type="project" value="InterPro"/>
</dbReference>
<dbReference type="GO" id="GO:0005524">
    <property type="term" value="F:ATP binding"/>
    <property type="evidence" value="ECO:0007669"/>
    <property type="project" value="InterPro"/>
</dbReference>
<dbReference type="SUPFAM" id="SSF52540">
    <property type="entry name" value="P-loop containing nucleoside triphosphate hydrolases"/>
    <property type="match status" value="1"/>
</dbReference>
<dbReference type="AlphaFoldDB" id="A0A1H3RMG4"/>
<sequence>MILSYAADPSIATRLDRAVWAVPFTDMNSIDDVQAALAEQNYVCGRALATVTYLALTLKRPLFLEGEAGTGKTEIAKAIAAAMGRRLIRLQCYEGLDAASAVYEWNFAAQMVAIRRAEATGEAPPDLFSDDFLIARPLLEAMRPQPGGAPVLLIDEIDRTDAPFEAFLLEALSDYQVTIPETGTVTAPEPPIVILTSNRTREVHDALKRRCLYHWVDYPTHEREMEILAARAPEAAEALSREVVAFVQKLRTEDLFKKPGVAETIDWAKCLLALDMMELSPEVISDTLGALLKYQDDIQKLQGSEAKRILDEVRAEVA</sequence>
<dbReference type="SMART" id="SM00382">
    <property type="entry name" value="AAA"/>
    <property type="match status" value="1"/>
</dbReference>
<dbReference type="Pfam" id="PF07728">
    <property type="entry name" value="AAA_5"/>
    <property type="match status" value="1"/>
</dbReference>
<evidence type="ECO:0000313" key="3">
    <source>
        <dbReference type="Proteomes" id="UP000198914"/>
    </source>
</evidence>
<dbReference type="InterPro" id="IPR050764">
    <property type="entry name" value="CbbQ/NirQ/NorQ/GpvN"/>
</dbReference>
<evidence type="ECO:0000259" key="1">
    <source>
        <dbReference type="SMART" id="SM00382"/>
    </source>
</evidence>
<accession>A0A1H3RMG4</accession>
<dbReference type="Gene3D" id="3.40.50.300">
    <property type="entry name" value="P-loop containing nucleotide triphosphate hydrolases"/>
    <property type="match status" value="1"/>
</dbReference>
<gene>
    <name evidence="2" type="ORF">SAMN05444004_1092</name>
</gene>
<dbReference type="PANTHER" id="PTHR42759:SF1">
    <property type="entry name" value="MAGNESIUM-CHELATASE SUBUNIT CHLD"/>
    <property type="match status" value="1"/>
</dbReference>
<dbReference type="CDD" id="cd00009">
    <property type="entry name" value="AAA"/>
    <property type="match status" value="1"/>
</dbReference>
<name>A0A1H3RMG4_9RHOB</name>
<dbReference type="STRING" id="1244108.SAMN05444004_1092"/>
<feature type="domain" description="AAA+ ATPase" evidence="1">
    <location>
        <begin position="58"/>
        <end position="226"/>
    </location>
</feature>
<organism evidence="2 3">
    <name type="scientific">Jannaschia faecimaris</name>
    <dbReference type="NCBI Taxonomy" id="1244108"/>
    <lineage>
        <taxon>Bacteria</taxon>
        <taxon>Pseudomonadati</taxon>
        <taxon>Pseudomonadota</taxon>
        <taxon>Alphaproteobacteria</taxon>
        <taxon>Rhodobacterales</taxon>
        <taxon>Roseobacteraceae</taxon>
        <taxon>Jannaschia</taxon>
    </lineage>
</organism>
<keyword evidence="3" id="KW-1185">Reference proteome</keyword>
<dbReference type="InterPro" id="IPR027417">
    <property type="entry name" value="P-loop_NTPase"/>
</dbReference>
<dbReference type="InterPro" id="IPR011704">
    <property type="entry name" value="ATPase_dyneun-rel_AAA"/>
</dbReference>
<evidence type="ECO:0000313" key="2">
    <source>
        <dbReference type="EMBL" id="SDZ26418.1"/>
    </source>
</evidence>
<dbReference type="PANTHER" id="PTHR42759">
    <property type="entry name" value="MOXR FAMILY PROTEIN"/>
    <property type="match status" value="1"/>
</dbReference>
<reference evidence="3" key="1">
    <citation type="submission" date="2016-10" db="EMBL/GenBank/DDBJ databases">
        <authorList>
            <person name="Varghese N."/>
            <person name="Submissions S."/>
        </authorList>
    </citation>
    <scope>NUCLEOTIDE SEQUENCE [LARGE SCALE GENOMIC DNA]</scope>
    <source>
        <strain evidence="3">DSM 100420</strain>
    </source>
</reference>
<proteinExistence type="predicted"/>
<dbReference type="EMBL" id="FNPX01000009">
    <property type="protein sequence ID" value="SDZ26418.1"/>
    <property type="molecule type" value="Genomic_DNA"/>
</dbReference>